<evidence type="ECO:0000256" key="1">
    <source>
        <dbReference type="ARBA" id="ARBA00004141"/>
    </source>
</evidence>
<dbReference type="EMBL" id="CAWYQH010000106">
    <property type="protein sequence ID" value="CAK8687960.1"/>
    <property type="molecule type" value="Genomic_DNA"/>
</dbReference>
<accession>A0ABP0GCT7</accession>
<protein>
    <recommendedName>
        <fullName evidence="9">Major facilitator superfamily (MFS) profile domain-containing protein</fullName>
    </recommendedName>
</protein>
<keyword evidence="5 6" id="KW-0472">Membrane</keyword>
<keyword evidence="4 6" id="KW-1133">Transmembrane helix</keyword>
<dbReference type="InterPro" id="IPR036259">
    <property type="entry name" value="MFS_trans_sf"/>
</dbReference>
<evidence type="ECO:0008006" key="9">
    <source>
        <dbReference type="Google" id="ProtNLM"/>
    </source>
</evidence>
<sequence>MFIVYLLMIIDYGLLSMTFQFFQADFSNTHFISNTDQRNDISLSANATSETTATNLTAPIQGVTPQNFRDDEHAILATQNVHPAAIFAVKPAVQSVVNLLSGSLIDRFGYGVPMFVGTLALLLTAIGYGFGQSYFFLLVSAALHGLGSSFVTVGGMTMMARIFNDKEERAKTFRTVLSSMAIGMTAGPVFAKGVDSFQDKMIPFFVFAVLITVIGFCQIFCIGLKIERNKKPMTLSKLPNVSCILLAVQSLMITGFVLGVLIGGFPDLLMRRLKPSKWELGDVFLYGIVGFELSAILIRKLPFNNWPWIDTVMGMVILFIGLIMLTLSPSFLFITVPTIGYGINFITGSIYPDLPSLLEANHKSHYGTVFALADCGFSISFAAGLLCYCAILTTSNFHYVMWMMGFMCMVHATCNLVFWNLRKPQSAV</sequence>
<feature type="transmembrane region" description="Helical" evidence="6">
    <location>
        <begin position="134"/>
        <end position="160"/>
    </location>
</feature>
<gene>
    <name evidence="7" type="ORF">CVLEPA_LOCUS20005</name>
</gene>
<evidence type="ECO:0000313" key="7">
    <source>
        <dbReference type="EMBL" id="CAK8687960.1"/>
    </source>
</evidence>
<reference evidence="7 8" key="1">
    <citation type="submission" date="2024-02" db="EMBL/GenBank/DDBJ databases">
        <authorList>
            <person name="Daric V."/>
            <person name="Darras S."/>
        </authorList>
    </citation>
    <scope>NUCLEOTIDE SEQUENCE [LARGE SCALE GENOMIC DNA]</scope>
</reference>
<dbReference type="PANTHER" id="PTHR23506:SF23">
    <property type="entry name" value="GH10249P"/>
    <property type="match status" value="1"/>
</dbReference>
<evidence type="ECO:0000256" key="3">
    <source>
        <dbReference type="ARBA" id="ARBA00022692"/>
    </source>
</evidence>
<dbReference type="Pfam" id="PF07690">
    <property type="entry name" value="MFS_1"/>
    <property type="match status" value="1"/>
</dbReference>
<evidence type="ECO:0000256" key="4">
    <source>
        <dbReference type="ARBA" id="ARBA00022989"/>
    </source>
</evidence>
<dbReference type="InterPro" id="IPR011701">
    <property type="entry name" value="MFS"/>
</dbReference>
<feature type="transmembrane region" description="Helical" evidence="6">
    <location>
        <begin position="202"/>
        <end position="226"/>
    </location>
</feature>
<keyword evidence="3 6" id="KW-0812">Transmembrane</keyword>
<dbReference type="PANTHER" id="PTHR23506">
    <property type="entry name" value="GH10249P"/>
    <property type="match status" value="1"/>
</dbReference>
<organism evidence="7 8">
    <name type="scientific">Clavelina lepadiformis</name>
    <name type="common">Light-bulb sea squirt</name>
    <name type="synonym">Ascidia lepadiformis</name>
    <dbReference type="NCBI Taxonomy" id="159417"/>
    <lineage>
        <taxon>Eukaryota</taxon>
        <taxon>Metazoa</taxon>
        <taxon>Chordata</taxon>
        <taxon>Tunicata</taxon>
        <taxon>Ascidiacea</taxon>
        <taxon>Aplousobranchia</taxon>
        <taxon>Clavelinidae</taxon>
        <taxon>Clavelina</taxon>
    </lineage>
</organism>
<dbReference type="Proteomes" id="UP001642483">
    <property type="component" value="Unassembled WGS sequence"/>
</dbReference>
<keyword evidence="8" id="KW-1185">Reference proteome</keyword>
<evidence type="ECO:0000256" key="6">
    <source>
        <dbReference type="SAM" id="Phobius"/>
    </source>
</evidence>
<dbReference type="Gene3D" id="1.20.1250.20">
    <property type="entry name" value="MFS general substrate transporter like domains"/>
    <property type="match status" value="1"/>
</dbReference>
<name>A0ABP0GCT7_CLALP</name>
<feature type="transmembrane region" description="Helical" evidence="6">
    <location>
        <begin position="283"/>
        <end position="301"/>
    </location>
</feature>
<feature type="transmembrane region" description="Helical" evidence="6">
    <location>
        <begin position="366"/>
        <end position="393"/>
    </location>
</feature>
<comment type="caution">
    <text evidence="7">The sequence shown here is derived from an EMBL/GenBank/DDBJ whole genome shotgun (WGS) entry which is preliminary data.</text>
</comment>
<proteinExistence type="predicted"/>
<feature type="transmembrane region" description="Helical" evidence="6">
    <location>
        <begin position="108"/>
        <end position="128"/>
    </location>
</feature>
<comment type="subcellular location">
    <subcellularLocation>
        <location evidence="1">Membrane</location>
        <topology evidence="1">Multi-pass membrane protein</topology>
    </subcellularLocation>
</comment>
<keyword evidence="2" id="KW-0813">Transport</keyword>
<feature type="transmembrane region" description="Helical" evidence="6">
    <location>
        <begin position="399"/>
        <end position="421"/>
    </location>
</feature>
<dbReference type="SUPFAM" id="SSF103473">
    <property type="entry name" value="MFS general substrate transporter"/>
    <property type="match status" value="1"/>
</dbReference>
<feature type="transmembrane region" description="Helical" evidence="6">
    <location>
        <begin position="238"/>
        <end position="263"/>
    </location>
</feature>
<evidence type="ECO:0000256" key="2">
    <source>
        <dbReference type="ARBA" id="ARBA00022448"/>
    </source>
</evidence>
<evidence type="ECO:0000313" key="8">
    <source>
        <dbReference type="Proteomes" id="UP001642483"/>
    </source>
</evidence>
<dbReference type="InterPro" id="IPR050930">
    <property type="entry name" value="MFS_Vesicular_Transporter"/>
</dbReference>
<evidence type="ECO:0000256" key="5">
    <source>
        <dbReference type="ARBA" id="ARBA00023136"/>
    </source>
</evidence>